<dbReference type="Gene3D" id="3.40.50.2300">
    <property type="match status" value="2"/>
</dbReference>
<sequence>MVPPRRGRRPTQVDVAKRAGVSQATVSLVLSGGAVSDQIAESTRAAVFAAAAELGYSANVAARSLKGGRNHLLGLYTFEPVFPTDQRDFYFPFLLGVEEETARQGYDLLLFSSVSAGHRGIYAGGANRLKLADGCVLLGRNVHREELAELVREDFPFVFIGRREVEGAELSYVAADYVSATGGLVTELLRLGHERILYLHAAQDSEPTRDREQGFRQAMAAAGRTVDPSLVRGLADPDDLTPEAVRRWVREEGVTAILVEPTEDTRLTTALDAISATSGVSFPEDCSIALLGDPPSWSPQLRDWTRFSLPRAEMARTAVQTLVELLEHPASAPRQITVPCRFVAGDSLGPATHR</sequence>
<organism evidence="6 7">
    <name type="scientific">Amycolatopsis deserti</name>
    <dbReference type="NCBI Taxonomy" id="185696"/>
    <lineage>
        <taxon>Bacteria</taxon>
        <taxon>Bacillati</taxon>
        <taxon>Actinomycetota</taxon>
        <taxon>Actinomycetes</taxon>
        <taxon>Pseudonocardiales</taxon>
        <taxon>Pseudonocardiaceae</taxon>
        <taxon>Amycolatopsis</taxon>
    </lineage>
</organism>
<dbReference type="EMBL" id="BNAU01000001">
    <property type="protein sequence ID" value="GHE79190.1"/>
    <property type="molecule type" value="Genomic_DNA"/>
</dbReference>
<keyword evidence="4" id="KW-0804">Transcription</keyword>
<dbReference type="CDD" id="cd06267">
    <property type="entry name" value="PBP1_LacI_sugar_binding-like"/>
    <property type="match status" value="1"/>
</dbReference>
<evidence type="ECO:0000256" key="3">
    <source>
        <dbReference type="ARBA" id="ARBA00023125"/>
    </source>
</evidence>
<gene>
    <name evidence="6" type="ORF">GCM10017786_06240</name>
</gene>
<dbReference type="PANTHER" id="PTHR30146:SF148">
    <property type="entry name" value="HTH-TYPE TRANSCRIPTIONAL REPRESSOR PURR-RELATED"/>
    <property type="match status" value="1"/>
</dbReference>
<dbReference type="PANTHER" id="PTHR30146">
    <property type="entry name" value="LACI-RELATED TRANSCRIPTIONAL REPRESSOR"/>
    <property type="match status" value="1"/>
</dbReference>
<evidence type="ECO:0000256" key="4">
    <source>
        <dbReference type="ARBA" id="ARBA00023163"/>
    </source>
</evidence>
<dbReference type="InterPro" id="IPR028082">
    <property type="entry name" value="Peripla_BP_I"/>
</dbReference>
<dbReference type="CDD" id="cd01392">
    <property type="entry name" value="HTH_LacI"/>
    <property type="match status" value="1"/>
</dbReference>
<keyword evidence="7" id="KW-1185">Reference proteome</keyword>
<proteinExistence type="predicted"/>
<comment type="caution">
    <text evidence="6">The sequence shown here is derived from an EMBL/GenBank/DDBJ whole genome shotgun (WGS) entry which is preliminary data.</text>
</comment>
<dbReference type="InterPro" id="IPR046335">
    <property type="entry name" value="LacI/GalR-like_sensor"/>
</dbReference>
<keyword evidence="1" id="KW-0678">Repressor</keyword>
<feature type="domain" description="HTH lacI-type" evidence="5">
    <location>
        <begin position="10"/>
        <end position="67"/>
    </location>
</feature>
<keyword evidence="2" id="KW-0805">Transcription regulation</keyword>
<evidence type="ECO:0000259" key="5">
    <source>
        <dbReference type="PROSITE" id="PS50932"/>
    </source>
</evidence>
<reference evidence="7" key="1">
    <citation type="journal article" date="2019" name="Int. J. Syst. Evol. Microbiol.">
        <title>The Global Catalogue of Microorganisms (GCM) 10K type strain sequencing project: providing services to taxonomists for standard genome sequencing and annotation.</title>
        <authorList>
            <consortium name="The Broad Institute Genomics Platform"/>
            <consortium name="The Broad Institute Genome Sequencing Center for Infectious Disease"/>
            <person name="Wu L."/>
            <person name="Ma J."/>
        </authorList>
    </citation>
    <scope>NUCLEOTIDE SEQUENCE [LARGE SCALE GENOMIC DNA]</scope>
    <source>
        <strain evidence="7">CGMCC 4.7677</strain>
    </source>
</reference>
<name>A0ABQ3IDD4_9PSEU</name>
<evidence type="ECO:0000256" key="2">
    <source>
        <dbReference type="ARBA" id="ARBA00023015"/>
    </source>
</evidence>
<evidence type="ECO:0000313" key="7">
    <source>
        <dbReference type="Proteomes" id="UP000605897"/>
    </source>
</evidence>
<keyword evidence="3" id="KW-0238">DNA-binding</keyword>
<dbReference type="Pfam" id="PF00356">
    <property type="entry name" value="LacI"/>
    <property type="match status" value="1"/>
</dbReference>
<dbReference type="RefSeq" id="WP_191242948.1">
    <property type="nucleotide sequence ID" value="NZ_BNAU01000001.1"/>
</dbReference>
<dbReference type="InterPro" id="IPR010982">
    <property type="entry name" value="Lambda_DNA-bd_dom_sf"/>
</dbReference>
<dbReference type="Proteomes" id="UP000605897">
    <property type="component" value="Unassembled WGS sequence"/>
</dbReference>
<dbReference type="SUPFAM" id="SSF53822">
    <property type="entry name" value="Periplasmic binding protein-like I"/>
    <property type="match status" value="1"/>
</dbReference>
<evidence type="ECO:0000256" key="1">
    <source>
        <dbReference type="ARBA" id="ARBA00022491"/>
    </source>
</evidence>
<dbReference type="PROSITE" id="PS50932">
    <property type="entry name" value="HTH_LACI_2"/>
    <property type="match status" value="1"/>
</dbReference>
<accession>A0ABQ3IDD4</accession>
<protein>
    <submittedName>
        <fullName evidence="6">LacI family transcriptional regulator</fullName>
    </submittedName>
</protein>
<evidence type="ECO:0000313" key="6">
    <source>
        <dbReference type="EMBL" id="GHE79190.1"/>
    </source>
</evidence>
<dbReference type="InterPro" id="IPR000843">
    <property type="entry name" value="HTH_LacI"/>
</dbReference>
<dbReference type="SUPFAM" id="SSF47413">
    <property type="entry name" value="lambda repressor-like DNA-binding domains"/>
    <property type="match status" value="1"/>
</dbReference>
<dbReference type="Gene3D" id="1.10.260.40">
    <property type="entry name" value="lambda repressor-like DNA-binding domains"/>
    <property type="match status" value="1"/>
</dbReference>
<dbReference type="SMART" id="SM00354">
    <property type="entry name" value="HTH_LACI"/>
    <property type="match status" value="1"/>
</dbReference>
<dbReference type="Pfam" id="PF13377">
    <property type="entry name" value="Peripla_BP_3"/>
    <property type="match status" value="1"/>
</dbReference>